<gene>
    <name evidence="12" type="ORF">HMPREF9333_02214</name>
</gene>
<evidence type="ECO:0000256" key="6">
    <source>
        <dbReference type="ARBA" id="ARBA00022741"/>
    </source>
</evidence>
<dbReference type="Gene3D" id="3.40.50.300">
    <property type="entry name" value="P-loop containing nucleotide triphosphate hydrolases"/>
    <property type="match status" value="2"/>
</dbReference>
<keyword evidence="8" id="KW-1278">Translocase</keyword>
<dbReference type="PANTHER" id="PTHR43553:SF23">
    <property type="entry name" value="ABC TRANSPORTER ATP-BINDING COMPONENT"/>
    <property type="match status" value="1"/>
</dbReference>
<keyword evidence="13" id="KW-1185">Reference proteome</keyword>
<keyword evidence="3" id="KW-0813">Transport</keyword>
<evidence type="ECO:0000259" key="11">
    <source>
        <dbReference type="PROSITE" id="PS50893"/>
    </source>
</evidence>
<dbReference type="InterPro" id="IPR017871">
    <property type="entry name" value="ABC_transporter-like_CS"/>
</dbReference>
<feature type="domain" description="ABC transporter" evidence="11">
    <location>
        <begin position="280"/>
        <end position="510"/>
    </location>
</feature>
<dbReference type="PANTHER" id="PTHR43553">
    <property type="entry name" value="HEAVY METAL TRANSPORTER"/>
    <property type="match status" value="1"/>
</dbReference>
<dbReference type="InterPro" id="IPR003439">
    <property type="entry name" value="ABC_transporter-like_ATP-bd"/>
</dbReference>
<protein>
    <recommendedName>
        <fullName evidence="11">ABC transporter domain-containing protein</fullName>
    </recommendedName>
</protein>
<dbReference type="InterPro" id="IPR050095">
    <property type="entry name" value="ECF_ABC_transporter_ATP-bd"/>
</dbReference>
<evidence type="ECO:0000256" key="2">
    <source>
        <dbReference type="ARBA" id="ARBA00005417"/>
    </source>
</evidence>
<dbReference type="STRING" id="679200.HMPREF9333_02214"/>
<accession>G5GKW9</accession>
<organism evidence="12 13">
    <name type="scientific">Johnsonella ignava ATCC 51276</name>
    <dbReference type="NCBI Taxonomy" id="679200"/>
    <lineage>
        <taxon>Bacteria</taxon>
        <taxon>Bacillati</taxon>
        <taxon>Bacillota</taxon>
        <taxon>Clostridia</taxon>
        <taxon>Lachnospirales</taxon>
        <taxon>Lachnospiraceae</taxon>
        <taxon>Johnsonella</taxon>
    </lineage>
</organism>
<comment type="function">
    <text evidence="10">Probably part of an ABC transporter complex. Responsible for energy coupling to the transport system.</text>
</comment>
<dbReference type="InterPro" id="IPR015856">
    <property type="entry name" value="ABC_transpr_CbiO/EcfA_su"/>
</dbReference>
<dbReference type="FunFam" id="3.40.50.300:FF:000224">
    <property type="entry name" value="Energy-coupling factor transporter ATP-binding protein EcfA"/>
    <property type="match status" value="1"/>
</dbReference>
<evidence type="ECO:0000256" key="10">
    <source>
        <dbReference type="ARBA" id="ARBA00025157"/>
    </source>
</evidence>
<keyword evidence="4" id="KW-1003">Cell membrane</keyword>
<dbReference type="CDD" id="cd03225">
    <property type="entry name" value="ABC_cobalt_CbiO_domain1"/>
    <property type="match status" value="1"/>
</dbReference>
<sequence length="514" mass="58224">MESSVWGIIMILLKDVSYEWEDGRTALKNINLEIKKGEFVLISGKSGSGKSTLGSVMNGLIPHYYKGKMQGEAFASGKDISKLLLHEIGHIVGTVFQDPRSQFFTTTTDEEIAFGLQTICKSRDEIRQRVEEVYAELDTPELKGKSVFELSSGQKQKIAIASIYAMNPKVLILDEPSANLDMKATFDLFLILEKLKKKGTTVVLIEHRLYYVKSLFDRFLLMKDGEIAQDLSREEVIHLEGEFWDENGLRTLELEEYRISEKKDSYQLNDESISGKGLKFCYPSTTKVKNKQKQYILNHLDFNMECGKAIGLIGLNGTGKTTFARVISGLEKIKEGKIWAGKDKSLNHKDLMDMSYFVFQDSDYQLFSESVLDEMLLGISSKDKKENTQKAQFILNVLGLDKYIDKHPFALSRGEKQRLTIACGMMKQAKIFIYDEPTSGCDKDSMLSVAKLIEEQLKNGTTVLVISHDFEFLANTVSKLWVMGDGKIENVLNMSESNKFLILDKMRGGRELVR</sequence>
<evidence type="ECO:0000256" key="3">
    <source>
        <dbReference type="ARBA" id="ARBA00022448"/>
    </source>
</evidence>
<dbReference type="EMBL" id="ACZL01000050">
    <property type="protein sequence ID" value="EHI54627.1"/>
    <property type="molecule type" value="Genomic_DNA"/>
</dbReference>
<dbReference type="Proteomes" id="UP000003011">
    <property type="component" value="Unassembled WGS sequence"/>
</dbReference>
<keyword evidence="6" id="KW-0547">Nucleotide-binding</keyword>
<evidence type="ECO:0000256" key="7">
    <source>
        <dbReference type="ARBA" id="ARBA00022840"/>
    </source>
</evidence>
<dbReference type="GO" id="GO:0043190">
    <property type="term" value="C:ATP-binding cassette (ABC) transporter complex"/>
    <property type="evidence" value="ECO:0007669"/>
    <property type="project" value="TreeGrafter"/>
</dbReference>
<keyword evidence="9" id="KW-0472">Membrane</keyword>
<keyword evidence="7" id="KW-0067">ATP-binding</keyword>
<reference evidence="12 13" key="1">
    <citation type="submission" date="2011-08" db="EMBL/GenBank/DDBJ databases">
        <title>The Genome Sequence of Johnsonella ignava ATCC 51276.</title>
        <authorList>
            <consortium name="The Broad Institute Genome Sequencing Platform"/>
            <person name="Earl A."/>
            <person name="Ward D."/>
            <person name="Feldgarden M."/>
            <person name="Gevers D."/>
            <person name="Izard J."/>
            <person name="Blanton J.M."/>
            <person name="Baranova O.V."/>
            <person name="Dewhirst F.E."/>
            <person name="Young S.K."/>
            <person name="Zeng Q."/>
            <person name="Gargeya S."/>
            <person name="Fitzgerald M."/>
            <person name="Haas B."/>
            <person name="Abouelleil A."/>
            <person name="Alvarado L."/>
            <person name="Arachchi H.M."/>
            <person name="Berlin A."/>
            <person name="Brown A."/>
            <person name="Chapman S.B."/>
            <person name="Chen Z."/>
            <person name="Dunbar C."/>
            <person name="Freedman E."/>
            <person name="Gearin G."/>
            <person name="Gellesch M."/>
            <person name="Goldberg J."/>
            <person name="Griggs A."/>
            <person name="Gujja S."/>
            <person name="Heiman D."/>
            <person name="Howarth C."/>
            <person name="Larson L."/>
            <person name="Lui A."/>
            <person name="MacDonald P.J.P."/>
            <person name="Montmayeur A."/>
            <person name="Murphy C."/>
            <person name="Neiman D."/>
            <person name="Pearson M."/>
            <person name="Priest M."/>
            <person name="Roberts A."/>
            <person name="Saif S."/>
            <person name="Shea T."/>
            <person name="Shenoy N."/>
            <person name="Sisk P."/>
            <person name="Stolte C."/>
            <person name="Sykes S."/>
            <person name="Wortman J."/>
            <person name="Nusbaum C."/>
            <person name="Birren B."/>
        </authorList>
    </citation>
    <scope>NUCLEOTIDE SEQUENCE [LARGE SCALE GENOMIC DNA]</scope>
    <source>
        <strain evidence="12 13">ATCC 51276</strain>
    </source>
</reference>
<dbReference type="GO" id="GO:0042626">
    <property type="term" value="F:ATPase-coupled transmembrane transporter activity"/>
    <property type="evidence" value="ECO:0007669"/>
    <property type="project" value="TreeGrafter"/>
</dbReference>
<proteinExistence type="inferred from homology"/>
<dbReference type="eggNOG" id="COG1122">
    <property type="taxonomic scope" value="Bacteria"/>
</dbReference>
<dbReference type="InterPro" id="IPR027417">
    <property type="entry name" value="P-loop_NTPase"/>
</dbReference>
<dbReference type="PATRIC" id="fig|679200.3.peg.2327"/>
<dbReference type="AlphaFoldDB" id="G5GKW9"/>
<evidence type="ECO:0000256" key="1">
    <source>
        <dbReference type="ARBA" id="ARBA00004202"/>
    </source>
</evidence>
<evidence type="ECO:0000313" key="12">
    <source>
        <dbReference type="EMBL" id="EHI54627.1"/>
    </source>
</evidence>
<feature type="domain" description="ABC transporter" evidence="11">
    <location>
        <begin position="11"/>
        <end position="249"/>
    </location>
</feature>
<comment type="subcellular location">
    <subcellularLocation>
        <location evidence="1">Cell membrane</location>
        <topology evidence="1">Peripheral membrane protein</topology>
    </subcellularLocation>
</comment>
<evidence type="ECO:0000256" key="4">
    <source>
        <dbReference type="ARBA" id="ARBA00022475"/>
    </source>
</evidence>
<dbReference type="SUPFAM" id="SSF52540">
    <property type="entry name" value="P-loop containing nucleoside triphosphate hydrolases"/>
    <property type="match status" value="2"/>
</dbReference>
<dbReference type="PROSITE" id="PS50893">
    <property type="entry name" value="ABC_TRANSPORTER_2"/>
    <property type="match status" value="2"/>
</dbReference>
<evidence type="ECO:0000256" key="5">
    <source>
        <dbReference type="ARBA" id="ARBA00022737"/>
    </source>
</evidence>
<evidence type="ECO:0000313" key="13">
    <source>
        <dbReference type="Proteomes" id="UP000003011"/>
    </source>
</evidence>
<dbReference type="GO" id="GO:0016887">
    <property type="term" value="F:ATP hydrolysis activity"/>
    <property type="evidence" value="ECO:0007669"/>
    <property type="project" value="InterPro"/>
</dbReference>
<dbReference type="PROSITE" id="PS00211">
    <property type="entry name" value="ABC_TRANSPORTER_1"/>
    <property type="match status" value="1"/>
</dbReference>
<keyword evidence="5" id="KW-0677">Repeat</keyword>
<evidence type="ECO:0000256" key="9">
    <source>
        <dbReference type="ARBA" id="ARBA00023136"/>
    </source>
</evidence>
<name>G5GKW9_9FIRM</name>
<dbReference type="InterPro" id="IPR003593">
    <property type="entry name" value="AAA+_ATPase"/>
</dbReference>
<comment type="similarity">
    <text evidence="2">Belongs to the ABC transporter superfamily.</text>
</comment>
<dbReference type="SMART" id="SM00382">
    <property type="entry name" value="AAA"/>
    <property type="match status" value="2"/>
</dbReference>
<dbReference type="Pfam" id="PF00005">
    <property type="entry name" value="ABC_tran"/>
    <property type="match status" value="2"/>
</dbReference>
<dbReference type="GO" id="GO:0005524">
    <property type="term" value="F:ATP binding"/>
    <property type="evidence" value="ECO:0007669"/>
    <property type="project" value="UniProtKB-KW"/>
</dbReference>
<dbReference type="HOGENOM" id="CLU_000604_86_7_9"/>
<comment type="caution">
    <text evidence="12">The sequence shown here is derived from an EMBL/GenBank/DDBJ whole genome shotgun (WGS) entry which is preliminary data.</text>
</comment>
<evidence type="ECO:0000256" key="8">
    <source>
        <dbReference type="ARBA" id="ARBA00022967"/>
    </source>
</evidence>